<dbReference type="SMART" id="SM00729">
    <property type="entry name" value="Elp3"/>
    <property type="match status" value="1"/>
</dbReference>
<comment type="similarity">
    <text evidence="5">In the N-terminal section; belongs to the radical SAM superfamily. MoaA family.</text>
</comment>
<keyword evidence="20" id="KW-1185">Reference proteome</keyword>
<dbReference type="NCBIfam" id="TIGR02666">
    <property type="entry name" value="moaA"/>
    <property type="match status" value="1"/>
</dbReference>
<evidence type="ECO:0000313" key="20">
    <source>
        <dbReference type="Proteomes" id="UP001271007"/>
    </source>
</evidence>
<dbReference type="InterPro" id="IPR023045">
    <property type="entry name" value="MoaC"/>
</dbReference>
<comment type="catalytic activity">
    <reaction evidence="16">
        <text>GTP + AH2 + S-adenosyl-L-methionine = (8S)-3',8-cyclo-7,8-dihydroguanosine 5'-triphosphate + 5'-deoxyadenosine + L-methionine + A + H(+)</text>
        <dbReference type="Rhea" id="RHEA:49576"/>
        <dbReference type="ChEBI" id="CHEBI:13193"/>
        <dbReference type="ChEBI" id="CHEBI:15378"/>
        <dbReference type="ChEBI" id="CHEBI:17319"/>
        <dbReference type="ChEBI" id="CHEBI:17499"/>
        <dbReference type="ChEBI" id="CHEBI:37565"/>
        <dbReference type="ChEBI" id="CHEBI:57844"/>
        <dbReference type="ChEBI" id="CHEBI:59789"/>
        <dbReference type="ChEBI" id="CHEBI:131766"/>
        <dbReference type="EC" id="4.1.99.22"/>
    </reaction>
</comment>
<evidence type="ECO:0000256" key="1">
    <source>
        <dbReference type="ARBA" id="ARBA00001637"/>
    </source>
</evidence>
<feature type="region of interest" description="Disordered" evidence="17">
    <location>
        <begin position="531"/>
        <end position="567"/>
    </location>
</feature>
<feature type="domain" description="Radical SAM core" evidence="18">
    <location>
        <begin position="72"/>
        <end position="300"/>
    </location>
</feature>
<keyword evidence="11" id="KW-0411">Iron-sulfur</keyword>
<feature type="compositionally biased region" description="Pro residues" evidence="17">
    <location>
        <begin position="549"/>
        <end position="562"/>
    </location>
</feature>
<dbReference type="PROSITE" id="PS01305">
    <property type="entry name" value="MOAA_NIFB_PQQE"/>
    <property type="match status" value="1"/>
</dbReference>
<evidence type="ECO:0000256" key="8">
    <source>
        <dbReference type="ARBA" id="ARBA00022723"/>
    </source>
</evidence>
<dbReference type="Pfam" id="PF06463">
    <property type="entry name" value="Mob_synth_C"/>
    <property type="match status" value="1"/>
</dbReference>
<evidence type="ECO:0000256" key="14">
    <source>
        <dbReference type="ARBA" id="ARBA00023150"/>
    </source>
</evidence>
<evidence type="ECO:0000256" key="17">
    <source>
        <dbReference type="SAM" id="MobiDB-lite"/>
    </source>
</evidence>
<dbReference type="EMBL" id="JAWDJX010000003">
    <property type="protein sequence ID" value="KAK3057337.1"/>
    <property type="molecule type" value="Genomic_DNA"/>
</dbReference>
<comment type="pathway">
    <text evidence="3">Cofactor biosynthesis; molybdopterin biosynthesis.</text>
</comment>
<evidence type="ECO:0000256" key="15">
    <source>
        <dbReference type="ARBA" id="ARBA00023239"/>
    </source>
</evidence>
<keyword evidence="9" id="KW-0547">Nucleotide-binding</keyword>
<evidence type="ECO:0000256" key="16">
    <source>
        <dbReference type="ARBA" id="ARBA00048697"/>
    </source>
</evidence>
<dbReference type="GO" id="GO:0061799">
    <property type="term" value="F:cyclic pyranopterin monophosphate synthase activity"/>
    <property type="evidence" value="ECO:0007669"/>
    <property type="project" value="UniProtKB-EC"/>
</dbReference>
<dbReference type="Pfam" id="PF04055">
    <property type="entry name" value="Radical_SAM"/>
    <property type="match status" value="1"/>
</dbReference>
<dbReference type="Gene3D" id="3.30.70.640">
    <property type="entry name" value="Molybdopterin cofactor biosynthesis C (MoaC) domain"/>
    <property type="match status" value="1"/>
</dbReference>
<dbReference type="NCBIfam" id="NF006870">
    <property type="entry name" value="PRK09364.1"/>
    <property type="match status" value="1"/>
</dbReference>
<dbReference type="SFLD" id="SFLDG01383">
    <property type="entry name" value="cyclic_pyranopterin_phosphate"/>
    <property type="match status" value="1"/>
</dbReference>
<keyword evidence="8" id="KW-0479">Metal-binding</keyword>
<keyword evidence="13" id="KW-0342">GTP-binding</keyword>
<dbReference type="InterPro" id="IPR010505">
    <property type="entry name" value="MoaA_twitch"/>
</dbReference>
<keyword evidence="12" id="KW-0496">Mitochondrion</keyword>
<proteinExistence type="inferred from homology"/>
<dbReference type="InterPro" id="IPR013785">
    <property type="entry name" value="Aldolase_TIM"/>
</dbReference>
<evidence type="ECO:0000259" key="18">
    <source>
        <dbReference type="PROSITE" id="PS51918"/>
    </source>
</evidence>
<reference evidence="19" key="1">
    <citation type="submission" date="2023-04" db="EMBL/GenBank/DDBJ databases">
        <title>Black Yeasts Isolated from many extreme environments.</title>
        <authorList>
            <person name="Coleine C."/>
            <person name="Stajich J.E."/>
            <person name="Selbmann L."/>
        </authorList>
    </citation>
    <scope>NUCLEOTIDE SEQUENCE</scope>
    <source>
        <strain evidence="19">CCFEE 5312</strain>
    </source>
</reference>
<feature type="compositionally biased region" description="Basic and acidic residues" evidence="17">
    <location>
        <begin position="531"/>
        <end position="545"/>
    </location>
</feature>
<evidence type="ECO:0000313" key="19">
    <source>
        <dbReference type="EMBL" id="KAK3057337.1"/>
    </source>
</evidence>
<dbReference type="GO" id="GO:0006777">
    <property type="term" value="P:Mo-molybdopterin cofactor biosynthetic process"/>
    <property type="evidence" value="ECO:0007669"/>
    <property type="project" value="UniProtKB-KW"/>
</dbReference>
<dbReference type="GO" id="GO:0005525">
    <property type="term" value="F:GTP binding"/>
    <property type="evidence" value="ECO:0007669"/>
    <property type="project" value="UniProtKB-KW"/>
</dbReference>
<keyword evidence="15" id="KW-0456">Lyase</keyword>
<dbReference type="PANTHER" id="PTHR22960">
    <property type="entry name" value="MOLYBDOPTERIN COFACTOR SYNTHESIS PROTEIN A"/>
    <property type="match status" value="1"/>
</dbReference>
<dbReference type="SFLD" id="SFLDS00029">
    <property type="entry name" value="Radical_SAM"/>
    <property type="match status" value="1"/>
</dbReference>
<dbReference type="Proteomes" id="UP001271007">
    <property type="component" value="Unassembled WGS sequence"/>
</dbReference>
<keyword evidence="6" id="KW-0004">4Fe-4S</keyword>
<dbReference type="GO" id="GO:0051539">
    <property type="term" value="F:4 iron, 4 sulfur cluster binding"/>
    <property type="evidence" value="ECO:0007669"/>
    <property type="project" value="UniProtKB-KW"/>
</dbReference>
<dbReference type="SUPFAM" id="SSF102114">
    <property type="entry name" value="Radical SAM enzymes"/>
    <property type="match status" value="1"/>
</dbReference>
<comment type="catalytic activity">
    <reaction evidence="1">
        <text>(8S)-3',8-cyclo-7,8-dihydroguanosine 5'-triphosphate = cyclic pyranopterin phosphate + diphosphate</text>
        <dbReference type="Rhea" id="RHEA:49580"/>
        <dbReference type="ChEBI" id="CHEBI:33019"/>
        <dbReference type="ChEBI" id="CHEBI:59648"/>
        <dbReference type="ChEBI" id="CHEBI:131766"/>
        <dbReference type="EC" id="4.6.1.17"/>
    </reaction>
</comment>
<dbReference type="InterPro" id="IPR006638">
    <property type="entry name" value="Elp3/MiaA/NifB-like_rSAM"/>
</dbReference>
<organism evidence="19 20">
    <name type="scientific">Extremus antarcticus</name>
    <dbReference type="NCBI Taxonomy" id="702011"/>
    <lineage>
        <taxon>Eukaryota</taxon>
        <taxon>Fungi</taxon>
        <taxon>Dikarya</taxon>
        <taxon>Ascomycota</taxon>
        <taxon>Pezizomycotina</taxon>
        <taxon>Dothideomycetes</taxon>
        <taxon>Dothideomycetidae</taxon>
        <taxon>Mycosphaerellales</taxon>
        <taxon>Extremaceae</taxon>
        <taxon>Extremus</taxon>
    </lineage>
</organism>
<evidence type="ECO:0000256" key="12">
    <source>
        <dbReference type="ARBA" id="ARBA00023128"/>
    </source>
</evidence>
<evidence type="ECO:0000256" key="4">
    <source>
        <dbReference type="ARBA" id="ARBA00008484"/>
    </source>
</evidence>
<dbReference type="GO" id="GO:0046872">
    <property type="term" value="F:metal ion binding"/>
    <property type="evidence" value="ECO:0007669"/>
    <property type="project" value="UniProtKB-KW"/>
</dbReference>
<dbReference type="Gene3D" id="3.20.20.70">
    <property type="entry name" value="Aldolase class I"/>
    <property type="match status" value="1"/>
</dbReference>
<dbReference type="InterPro" id="IPR047594">
    <property type="entry name" value="MoaC_bact/euk"/>
</dbReference>
<dbReference type="InterPro" id="IPR050105">
    <property type="entry name" value="MoCo_biosynth_MoaA/MoaC"/>
</dbReference>
<evidence type="ECO:0000256" key="6">
    <source>
        <dbReference type="ARBA" id="ARBA00022485"/>
    </source>
</evidence>
<dbReference type="InterPro" id="IPR013483">
    <property type="entry name" value="MoaA"/>
</dbReference>
<dbReference type="InterPro" id="IPR007197">
    <property type="entry name" value="rSAM"/>
</dbReference>
<comment type="cofactor">
    <cofactor evidence="2">
        <name>[4Fe-4S] cluster</name>
        <dbReference type="ChEBI" id="CHEBI:49883"/>
    </cofactor>
</comment>
<sequence length="993" mass="109044">MATPGGLRAVPRALQRLSANAAKTYATTATAVDYPEPDQFLPEHIPPPVSPRTERKRAIGDAKPFSEFLTDTFNRQHDYLRISVTERCNLRCLYCMPEEGIELSPNKQLLTSAEIYYLSALFVNQGVNKIRLTGGEPTVRKDIVPLMQQIGSLRRNGLKELALTTNAISLHRKLDAMVEAGLTGVNISLDTLDPFQFQLLTRRQGFDAVMKSINRVQEMNKLGAKVKLKINAVVMRGLNHHQILPFVEKTREEDIEVRFIEYMPFGGNKWSENKMLPYAEMVDMIRKQYPGLERLRDAKNDTSKTYQVPGFKGRVGFITSMTHNFCGTCNRLRITSDGNLKVCLHGNDEVSLRDLLRSDHGGDPMDEAAFDAIRQIELDRRKGSELRYDGEEGWMSKEQQLLKVIGAAVKRKEEKHAGMGELENMKNRPMILIGEQSRSSSGHPISLDERRLRAQQFQTRSRPHVPLHLLHTSHSGANQVRYNSSKSTGTSDGLEIWSSPDTKSSAEAKAESGSGSFFGFQSLSALFASAEPRRRYSRPDDHRDAAATPAPPETPPPMPAPQPLSESDVKVVPALFTSPQDIGESRPDDTSIQRDTSGVHEDLLPRAATSEDAPAHSTQADPASVHDDLLPRASINKVHATTRKSRALVRKGQRVLRLGNGALKPMGPRDKAAFKYFDAPANLADGRPSFSPDGPFRSPPALGQPSFKPLPVLKRRASPGTSQVKHPNQAWGLNVVQASREAPASETPPDVEPARSVGPVHVVLRKVSKPVFEKPVKPAPRLTHVKSSGEAHMVDVGGKTSTTRVAIAIATVTFSNLEPFRLISENNNKKGDVLGVSRIAGVMAAKRTSDLIPLCHPIALSKVDVDVELVPPSRTGASAKHGKVTIRAQVECVGPTGVEMEALSAVSGAALTVFDMNKAVDRSITIRNASVVYKCGGNSGLHVSANWAIHKGMDFFMERGLEVPAETVQHMGRKGKQRYQDGIWVATKEDQAS</sequence>
<dbReference type="GO" id="GO:0061798">
    <property type="term" value="F:GTP 3',8'-cyclase activity"/>
    <property type="evidence" value="ECO:0007669"/>
    <property type="project" value="UniProtKB-EC"/>
</dbReference>
<dbReference type="InterPro" id="IPR036522">
    <property type="entry name" value="MoaC_sf"/>
</dbReference>
<dbReference type="PANTHER" id="PTHR22960:SF0">
    <property type="entry name" value="MOLYBDENUM COFACTOR BIOSYNTHESIS PROTEIN 1"/>
    <property type="match status" value="1"/>
</dbReference>
<evidence type="ECO:0000256" key="9">
    <source>
        <dbReference type="ARBA" id="ARBA00022741"/>
    </source>
</evidence>
<keyword evidence="7" id="KW-0949">S-adenosyl-L-methionine</keyword>
<dbReference type="CDD" id="cd01420">
    <property type="entry name" value="MoaC_PE"/>
    <property type="match status" value="1"/>
</dbReference>
<feature type="region of interest" description="Disordered" evidence="17">
    <location>
        <begin position="460"/>
        <end position="515"/>
    </location>
</feature>
<name>A0AAJ0GGW7_9PEZI</name>
<dbReference type="InterPro" id="IPR000385">
    <property type="entry name" value="MoaA_NifB_PqqE_Fe-S-bd_CS"/>
</dbReference>
<evidence type="ECO:0000256" key="5">
    <source>
        <dbReference type="ARBA" id="ARBA00009862"/>
    </source>
</evidence>
<gene>
    <name evidence="19" type="ORF">LTR09_001520</name>
</gene>
<feature type="compositionally biased region" description="Polar residues" evidence="17">
    <location>
        <begin position="472"/>
        <end position="491"/>
    </location>
</feature>
<dbReference type="SFLD" id="SFLDG01386">
    <property type="entry name" value="main_SPASM_domain-containing"/>
    <property type="match status" value="1"/>
</dbReference>
<comment type="similarity">
    <text evidence="4">In the C-terminal section; belongs to the MoaC family.</text>
</comment>
<evidence type="ECO:0000256" key="3">
    <source>
        <dbReference type="ARBA" id="ARBA00005046"/>
    </source>
</evidence>
<dbReference type="InterPro" id="IPR058240">
    <property type="entry name" value="rSAM_sf"/>
</dbReference>
<dbReference type="Pfam" id="PF01967">
    <property type="entry name" value="MoaC"/>
    <property type="match status" value="1"/>
</dbReference>
<feature type="region of interest" description="Disordered" evidence="17">
    <location>
        <begin position="608"/>
        <end position="630"/>
    </location>
</feature>
<dbReference type="PROSITE" id="PS51918">
    <property type="entry name" value="RADICAL_SAM"/>
    <property type="match status" value="1"/>
</dbReference>
<dbReference type="InterPro" id="IPR002820">
    <property type="entry name" value="Mopterin_CF_biosynth-C_dom"/>
</dbReference>
<protein>
    <recommendedName>
        <fullName evidence="18">Radical SAM core domain-containing protein</fullName>
    </recommendedName>
</protein>
<dbReference type="AlphaFoldDB" id="A0AAJ0GGW7"/>
<keyword evidence="10" id="KW-0408">Iron</keyword>
<dbReference type="NCBIfam" id="TIGR00581">
    <property type="entry name" value="moaC"/>
    <property type="match status" value="1"/>
</dbReference>
<keyword evidence="14" id="KW-0501">Molybdenum cofactor biosynthesis</keyword>
<dbReference type="SFLD" id="SFLDG01067">
    <property type="entry name" value="SPASM/twitch_domain_containing"/>
    <property type="match status" value="1"/>
</dbReference>
<evidence type="ECO:0000256" key="11">
    <source>
        <dbReference type="ARBA" id="ARBA00023014"/>
    </source>
</evidence>
<evidence type="ECO:0000256" key="2">
    <source>
        <dbReference type="ARBA" id="ARBA00001966"/>
    </source>
</evidence>
<feature type="region of interest" description="Disordered" evidence="17">
    <location>
        <begin position="685"/>
        <end position="730"/>
    </location>
</feature>
<dbReference type="CDD" id="cd21117">
    <property type="entry name" value="Twitch_MoaA"/>
    <property type="match status" value="1"/>
</dbReference>
<dbReference type="CDD" id="cd01335">
    <property type="entry name" value="Radical_SAM"/>
    <property type="match status" value="1"/>
</dbReference>
<dbReference type="SUPFAM" id="SSF55040">
    <property type="entry name" value="Molybdenum cofactor biosynthesis protein C, MoaC"/>
    <property type="match status" value="1"/>
</dbReference>
<dbReference type="InterPro" id="IPR040064">
    <property type="entry name" value="MoaA-like"/>
</dbReference>
<accession>A0AAJ0GGW7</accession>
<evidence type="ECO:0000256" key="13">
    <source>
        <dbReference type="ARBA" id="ARBA00023134"/>
    </source>
</evidence>
<evidence type="ECO:0000256" key="10">
    <source>
        <dbReference type="ARBA" id="ARBA00023004"/>
    </source>
</evidence>
<evidence type="ECO:0000256" key="7">
    <source>
        <dbReference type="ARBA" id="ARBA00022691"/>
    </source>
</evidence>
<comment type="caution">
    <text evidence="19">The sequence shown here is derived from an EMBL/GenBank/DDBJ whole genome shotgun (WGS) entry which is preliminary data.</text>
</comment>